<dbReference type="Proteomes" id="UP000323142">
    <property type="component" value="Unassembled WGS sequence"/>
</dbReference>
<evidence type="ECO:0000256" key="1">
    <source>
        <dbReference type="SAM" id="Phobius"/>
    </source>
</evidence>
<keyword evidence="1" id="KW-0812">Transmembrane</keyword>
<dbReference type="RefSeq" id="WP_149820214.1">
    <property type="nucleotide sequence ID" value="NZ_VUOA01000033.1"/>
</dbReference>
<feature type="transmembrane region" description="Helical" evidence="1">
    <location>
        <begin position="69"/>
        <end position="87"/>
    </location>
</feature>
<evidence type="ECO:0000313" key="3">
    <source>
        <dbReference type="EMBL" id="KAA2235786.1"/>
    </source>
</evidence>
<dbReference type="SUPFAM" id="SSF103481">
    <property type="entry name" value="Multidrug resistance efflux transporter EmrE"/>
    <property type="match status" value="2"/>
</dbReference>
<keyword evidence="1" id="KW-0472">Membrane</keyword>
<feature type="transmembrane region" description="Helical" evidence="1">
    <location>
        <begin position="36"/>
        <end position="57"/>
    </location>
</feature>
<dbReference type="PANTHER" id="PTHR22911:SF137">
    <property type="entry name" value="SOLUTE CARRIER FAMILY 35 MEMBER G2-RELATED"/>
    <property type="match status" value="1"/>
</dbReference>
<dbReference type="PANTHER" id="PTHR22911">
    <property type="entry name" value="ACYL-MALONYL CONDENSING ENZYME-RELATED"/>
    <property type="match status" value="1"/>
</dbReference>
<dbReference type="Pfam" id="PF00892">
    <property type="entry name" value="EamA"/>
    <property type="match status" value="2"/>
</dbReference>
<feature type="transmembrane region" description="Helical" evidence="1">
    <location>
        <begin position="208"/>
        <end position="228"/>
    </location>
</feature>
<dbReference type="OrthoDB" id="8018687at2"/>
<comment type="caution">
    <text evidence="3">The sequence shown here is derived from an EMBL/GenBank/DDBJ whole genome shotgun (WGS) entry which is preliminary data.</text>
</comment>
<keyword evidence="4" id="KW-1185">Reference proteome</keyword>
<accession>A0A5B2VAG4</accession>
<proteinExistence type="predicted"/>
<feature type="domain" description="EamA" evidence="2">
    <location>
        <begin position="7"/>
        <end position="140"/>
    </location>
</feature>
<feature type="transmembrane region" description="Helical" evidence="1">
    <location>
        <begin position="267"/>
        <end position="285"/>
    </location>
</feature>
<organism evidence="3 4">
    <name type="scientific">Salinarimonas soli</name>
    <dbReference type="NCBI Taxonomy" id="1638099"/>
    <lineage>
        <taxon>Bacteria</taxon>
        <taxon>Pseudomonadati</taxon>
        <taxon>Pseudomonadota</taxon>
        <taxon>Alphaproteobacteria</taxon>
        <taxon>Hyphomicrobiales</taxon>
        <taxon>Salinarimonadaceae</taxon>
        <taxon>Salinarimonas</taxon>
    </lineage>
</organism>
<reference evidence="3 4" key="1">
    <citation type="submission" date="2019-09" db="EMBL/GenBank/DDBJ databases">
        <title>Salinarimonas rosea gen. nov., sp. nov., a new member of the a-2 subgroup of the Proteobacteria.</title>
        <authorList>
            <person name="Liu J."/>
        </authorList>
    </citation>
    <scope>NUCLEOTIDE SEQUENCE [LARGE SCALE GENOMIC DNA]</scope>
    <source>
        <strain evidence="3 4">BN140002</strain>
    </source>
</reference>
<evidence type="ECO:0000259" key="2">
    <source>
        <dbReference type="Pfam" id="PF00892"/>
    </source>
</evidence>
<feature type="transmembrane region" description="Helical" evidence="1">
    <location>
        <begin position="182"/>
        <end position="202"/>
    </location>
</feature>
<keyword evidence="1" id="KW-1133">Transmembrane helix</keyword>
<protein>
    <submittedName>
        <fullName evidence="3">EamA family transporter</fullName>
    </submittedName>
</protein>
<feature type="transmembrane region" description="Helical" evidence="1">
    <location>
        <begin position="123"/>
        <end position="144"/>
    </location>
</feature>
<feature type="transmembrane region" description="Helical" evidence="1">
    <location>
        <begin position="150"/>
        <end position="170"/>
    </location>
</feature>
<dbReference type="GO" id="GO:0016020">
    <property type="term" value="C:membrane"/>
    <property type="evidence" value="ECO:0007669"/>
    <property type="project" value="InterPro"/>
</dbReference>
<sequence>MTSLPGPGLLLALGAAFSYGFNVVFARMAADDGITGVSLVIYRALVMLALVGVAALLWRRSLRVPREEWRAMGVLGLASLGIGTAYLSSVAFVPVSVAVVIFYTFPILIVLASPFVEGRRLGAPLLGVAALAFVGVVCVVGPGFERLDPRGVGLALVASVCTAVQFFAAARATRTGLVAKVFWINLIVIPTTLLVALAFGALNPPADLLRAPWAVTLTIAGFVIGFFLQIASLVRAAPVVIGLAFCAEPVVATLSSAAILGERLGPLQLLGGALVLAAIMANVILDNRPTARGRNPVSETP</sequence>
<dbReference type="EMBL" id="VUOA01000033">
    <property type="protein sequence ID" value="KAA2235786.1"/>
    <property type="molecule type" value="Genomic_DNA"/>
</dbReference>
<feature type="transmembrane region" description="Helical" evidence="1">
    <location>
        <begin position="93"/>
        <end position="116"/>
    </location>
</feature>
<feature type="domain" description="EamA" evidence="2">
    <location>
        <begin position="150"/>
        <end position="281"/>
    </location>
</feature>
<dbReference type="AlphaFoldDB" id="A0A5B2VAG4"/>
<feature type="transmembrane region" description="Helical" evidence="1">
    <location>
        <begin position="240"/>
        <end position="261"/>
    </location>
</feature>
<gene>
    <name evidence="3" type="ORF">F0L46_18360</name>
</gene>
<reference evidence="3 4" key="2">
    <citation type="submission" date="2019-09" db="EMBL/GenBank/DDBJ databases">
        <authorList>
            <person name="Jin C."/>
        </authorList>
    </citation>
    <scope>NUCLEOTIDE SEQUENCE [LARGE SCALE GENOMIC DNA]</scope>
    <source>
        <strain evidence="3 4">BN140002</strain>
    </source>
</reference>
<dbReference type="InterPro" id="IPR000620">
    <property type="entry name" value="EamA_dom"/>
</dbReference>
<evidence type="ECO:0000313" key="4">
    <source>
        <dbReference type="Proteomes" id="UP000323142"/>
    </source>
</evidence>
<name>A0A5B2VAG4_9HYPH</name>
<dbReference type="InterPro" id="IPR037185">
    <property type="entry name" value="EmrE-like"/>
</dbReference>